<accession>A0A6S6TBR7</accession>
<evidence type="ECO:0000256" key="2">
    <source>
        <dbReference type="SAM" id="Phobius"/>
    </source>
</evidence>
<dbReference type="PANTHER" id="PTHR30092">
    <property type="entry name" value="INNER MEMBRANE PROTEIN CRED"/>
    <property type="match status" value="1"/>
</dbReference>
<feature type="transmembrane region" description="Helical" evidence="2">
    <location>
        <begin position="376"/>
        <end position="398"/>
    </location>
</feature>
<evidence type="ECO:0000256" key="1">
    <source>
        <dbReference type="SAM" id="MobiDB-lite"/>
    </source>
</evidence>
<feature type="region of interest" description="Disordered" evidence="1">
    <location>
        <begin position="457"/>
        <end position="491"/>
    </location>
</feature>
<proteinExistence type="predicted"/>
<name>A0A6S6TBR7_9GAMM</name>
<keyword evidence="2" id="KW-1133">Transmembrane helix</keyword>
<dbReference type="AlphaFoldDB" id="A0A6S6TBR7"/>
<feature type="transmembrane region" description="Helical" evidence="2">
    <location>
        <begin position="324"/>
        <end position="342"/>
    </location>
</feature>
<dbReference type="PANTHER" id="PTHR30092:SF0">
    <property type="entry name" value="INNER MEMBRANE PROTEIN CRED"/>
    <property type="match status" value="1"/>
</dbReference>
<keyword evidence="2" id="KW-0812">Transmembrane</keyword>
<dbReference type="Pfam" id="PF06123">
    <property type="entry name" value="CreD"/>
    <property type="match status" value="1"/>
</dbReference>
<dbReference type="PIRSF" id="PIRSF004548">
    <property type="entry name" value="CreD"/>
    <property type="match status" value="1"/>
</dbReference>
<feature type="transmembrane region" description="Helical" evidence="2">
    <location>
        <begin position="349"/>
        <end position="370"/>
    </location>
</feature>
<feature type="transmembrane region" description="Helical" evidence="2">
    <location>
        <begin position="21"/>
        <end position="40"/>
    </location>
</feature>
<sequence>MSNPTGKTVSALRKITQSLTFRTIVIAIITLTMFIPLAMVDDIVRERGNRFNNVINQIASVWGEPQTLTGPILAVPYVDHVLTVETVTDKSGDTRTISKDVFTDHTMILLPEELNIQGTLQEEYRKRGIYESLVYVSDLNLSGHFNIQPLLSACGNDCSIKWDKAWIATGLTDTKAINETSRLSWNNTSVGINPGTQLPTLISNGFHAPLKGIEPDSPLPEFKIRLSINGSGGIRFAPLGKVTIAEFTSPWPHPSFQGGVLPKEKKIDSEGFSARWQIPNLARNYPQYWEFSKKPTHSLNDFVAGVDLFEPVTLYSKISRSTKYGILFIALTFITFLIFELTTKTRPHFVQYILVGLAMSLFYLILLSLAEHVAFLHAYIAASATTIILISAYAFAILKSLARAFLFFLLLVGLYTVLYTLLHLEDFALLTGTALLLIVTTVLMYVTRHTHRSTALAAGKQNDVKPEKNERDIAEDSASHEVAEINDKTKD</sequence>
<reference evidence="3" key="1">
    <citation type="submission" date="2020-01" db="EMBL/GenBank/DDBJ databases">
        <authorList>
            <person name="Meier V. D."/>
            <person name="Meier V D."/>
        </authorList>
    </citation>
    <scope>NUCLEOTIDE SEQUENCE</scope>
    <source>
        <strain evidence="3">HLG_WM_MAG_07</strain>
    </source>
</reference>
<feature type="compositionally biased region" description="Basic and acidic residues" evidence="1">
    <location>
        <begin position="462"/>
        <end position="491"/>
    </location>
</feature>
<protein>
    <submittedName>
        <fullName evidence="3">Cell envelope integrity protein CreD</fullName>
    </submittedName>
</protein>
<dbReference type="InterPro" id="IPR010364">
    <property type="entry name" value="Uncharacterised_IM_CreD"/>
</dbReference>
<dbReference type="NCBIfam" id="NF008712">
    <property type="entry name" value="PRK11715.1-1"/>
    <property type="match status" value="1"/>
</dbReference>
<gene>
    <name evidence="3" type="ORF">HELGO_WM38101</name>
</gene>
<feature type="transmembrane region" description="Helical" evidence="2">
    <location>
        <begin position="405"/>
        <end position="422"/>
    </location>
</feature>
<dbReference type="EMBL" id="CACVAY010000057">
    <property type="protein sequence ID" value="CAA6812841.1"/>
    <property type="molecule type" value="Genomic_DNA"/>
</dbReference>
<keyword evidence="2" id="KW-0472">Membrane</keyword>
<feature type="transmembrane region" description="Helical" evidence="2">
    <location>
        <begin position="428"/>
        <end position="446"/>
    </location>
</feature>
<dbReference type="GO" id="GO:0005886">
    <property type="term" value="C:plasma membrane"/>
    <property type="evidence" value="ECO:0007669"/>
    <property type="project" value="TreeGrafter"/>
</dbReference>
<evidence type="ECO:0000313" key="3">
    <source>
        <dbReference type="EMBL" id="CAA6812841.1"/>
    </source>
</evidence>
<organism evidence="3">
    <name type="scientific">uncultured Thiotrichaceae bacterium</name>
    <dbReference type="NCBI Taxonomy" id="298394"/>
    <lineage>
        <taxon>Bacteria</taxon>
        <taxon>Pseudomonadati</taxon>
        <taxon>Pseudomonadota</taxon>
        <taxon>Gammaproteobacteria</taxon>
        <taxon>Thiotrichales</taxon>
        <taxon>Thiotrichaceae</taxon>
        <taxon>environmental samples</taxon>
    </lineage>
</organism>